<gene>
    <name evidence="2" type="ORF">Tci_314132</name>
</gene>
<accession>A0A699H6D6</accession>
<proteinExistence type="predicted"/>
<dbReference type="AlphaFoldDB" id="A0A699H6D6"/>
<name>A0A699H6D6_TANCI</name>
<feature type="non-terminal residue" evidence="2">
    <location>
        <position position="1"/>
    </location>
</feature>
<protein>
    <submittedName>
        <fullName evidence="2">Uncharacterized protein</fullName>
    </submittedName>
</protein>
<organism evidence="2">
    <name type="scientific">Tanacetum cinerariifolium</name>
    <name type="common">Dalmatian daisy</name>
    <name type="synonym">Chrysanthemum cinerariifolium</name>
    <dbReference type="NCBI Taxonomy" id="118510"/>
    <lineage>
        <taxon>Eukaryota</taxon>
        <taxon>Viridiplantae</taxon>
        <taxon>Streptophyta</taxon>
        <taxon>Embryophyta</taxon>
        <taxon>Tracheophyta</taxon>
        <taxon>Spermatophyta</taxon>
        <taxon>Magnoliopsida</taxon>
        <taxon>eudicotyledons</taxon>
        <taxon>Gunneridae</taxon>
        <taxon>Pentapetalae</taxon>
        <taxon>asterids</taxon>
        <taxon>campanulids</taxon>
        <taxon>Asterales</taxon>
        <taxon>Asteraceae</taxon>
        <taxon>Asteroideae</taxon>
        <taxon>Anthemideae</taxon>
        <taxon>Anthemidinae</taxon>
        <taxon>Tanacetum</taxon>
    </lineage>
</organism>
<reference evidence="2" key="1">
    <citation type="journal article" date="2019" name="Sci. Rep.">
        <title>Draft genome of Tanacetum cinerariifolium, the natural source of mosquito coil.</title>
        <authorList>
            <person name="Yamashiro T."/>
            <person name="Shiraishi A."/>
            <person name="Satake H."/>
            <person name="Nakayama K."/>
        </authorList>
    </citation>
    <scope>NUCLEOTIDE SEQUENCE</scope>
</reference>
<comment type="caution">
    <text evidence="2">The sequence shown here is derived from an EMBL/GenBank/DDBJ whole genome shotgun (WGS) entry which is preliminary data.</text>
</comment>
<sequence>SSQTPSKEDLDNLFGPMYEEYVDKRSFKVSFNSATQTTLNNEDTPSLSLKTMKLLPWYPLLKNKSLQTQMMSLLNPFKKTPHNLTENTWITPFSSPGIDEAELSSTAQDPSNMQ</sequence>
<feature type="region of interest" description="Disordered" evidence="1">
    <location>
        <begin position="93"/>
        <end position="114"/>
    </location>
</feature>
<dbReference type="EMBL" id="BKCJ010107355">
    <property type="protein sequence ID" value="GEX42157.1"/>
    <property type="molecule type" value="Genomic_DNA"/>
</dbReference>
<evidence type="ECO:0000313" key="2">
    <source>
        <dbReference type="EMBL" id="GEX42157.1"/>
    </source>
</evidence>
<feature type="compositionally biased region" description="Polar residues" evidence="1">
    <location>
        <begin position="103"/>
        <end position="114"/>
    </location>
</feature>
<evidence type="ECO:0000256" key="1">
    <source>
        <dbReference type="SAM" id="MobiDB-lite"/>
    </source>
</evidence>